<organism evidence="1 2">
    <name type="scientific">Pseudoxanthomonas japonensis</name>
    <dbReference type="NCBI Taxonomy" id="69284"/>
    <lineage>
        <taxon>Bacteria</taxon>
        <taxon>Pseudomonadati</taxon>
        <taxon>Pseudomonadota</taxon>
        <taxon>Gammaproteobacteria</taxon>
        <taxon>Lysobacterales</taxon>
        <taxon>Lysobacteraceae</taxon>
        <taxon>Pseudoxanthomonas</taxon>
    </lineage>
</organism>
<comment type="caution">
    <text evidence="1">The sequence shown here is derived from an EMBL/GenBank/DDBJ whole genome shotgun (WGS) entry which is preliminary data.</text>
</comment>
<proteinExistence type="predicted"/>
<sequence>MLQRMRSIIGPRFSLVEAEDDFPAVMRKRTLYVLAEDGQVWAAAMTCPCGCKAILHLNLLADQRPCWHLNLRDGGSLMPSVWRKDHCGAHFWFREGRVHWTADQRNTLWRDLRLRLGR</sequence>
<dbReference type="Pfam" id="PF20137">
    <property type="entry name" value="BubE"/>
    <property type="match status" value="1"/>
</dbReference>
<evidence type="ECO:0000313" key="2">
    <source>
        <dbReference type="Proteomes" id="UP000781710"/>
    </source>
</evidence>
<keyword evidence="2" id="KW-1185">Reference proteome</keyword>
<evidence type="ECO:0000313" key="1">
    <source>
        <dbReference type="EMBL" id="KAF1727537.1"/>
    </source>
</evidence>
<accession>A0ABQ6ZMM2</accession>
<dbReference type="Proteomes" id="UP000781710">
    <property type="component" value="Unassembled WGS sequence"/>
</dbReference>
<name>A0ABQ6ZMM2_9GAMM</name>
<protein>
    <submittedName>
        <fullName evidence="1">Uncharacterized protein</fullName>
    </submittedName>
</protein>
<reference evidence="1 2" key="1">
    <citation type="submission" date="2017-10" db="EMBL/GenBank/DDBJ databases">
        <title>Whole genome sequencing of members of genus Pseudoxanthomonas.</title>
        <authorList>
            <person name="Kumar S."/>
            <person name="Bansal K."/>
            <person name="Kaur A."/>
            <person name="Patil P."/>
            <person name="Sharma S."/>
            <person name="Patil P.B."/>
        </authorList>
    </citation>
    <scope>NUCLEOTIDE SEQUENCE [LARGE SCALE GENOMIC DNA]</scope>
    <source>
        <strain evidence="1 2">DSM 17109</strain>
    </source>
</reference>
<gene>
    <name evidence="1" type="ORF">CSC78_01610</name>
</gene>
<dbReference type="InterPro" id="IPR045384">
    <property type="entry name" value="DUF6527"/>
</dbReference>
<dbReference type="EMBL" id="PDWW01000001">
    <property type="protein sequence ID" value="KAF1727537.1"/>
    <property type="molecule type" value="Genomic_DNA"/>
</dbReference>